<organism evidence="1 2">
    <name type="scientific">Limosilactobacillus walteri</name>
    <dbReference type="NCBI Taxonomy" id="2268022"/>
    <lineage>
        <taxon>Bacteria</taxon>
        <taxon>Bacillati</taxon>
        <taxon>Bacillota</taxon>
        <taxon>Bacilli</taxon>
        <taxon>Lactobacillales</taxon>
        <taxon>Lactobacillaceae</taxon>
        <taxon>Limosilactobacillus</taxon>
    </lineage>
</organism>
<dbReference type="Proteomes" id="UP000704341">
    <property type="component" value="Unassembled WGS sequence"/>
</dbReference>
<evidence type="ECO:0000313" key="1">
    <source>
        <dbReference type="EMBL" id="MBD5806237.1"/>
    </source>
</evidence>
<protein>
    <recommendedName>
        <fullName evidence="3">Bacteriocin biosynthesis cyclodehydratase</fullName>
    </recommendedName>
</protein>
<evidence type="ECO:0008006" key="3">
    <source>
        <dbReference type="Google" id="ProtNLM"/>
    </source>
</evidence>
<dbReference type="RefSeq" id="WP_191667827.1">
    <property type="nucleotide sequence ID" value="NZ_QORN01000012.1"/>
</dbReference>
<proteinExistence type="predicted"/>
<reference evidence="1 2" key="1">
    <citation type="submission" date="2018-07" db="EMBL/GenBank/DDBJ databases">
        <title>Phylogenomic Insights into understanding Host Adaptation of Lactobacillus reuteri by a novel species, Lactobacillus spp. M31.</title>
        <authorList>
            <person name="Sharma S."/>
            <person name="Patil P."/>
            <person name="Korpole S."/>
            <person name="Patil P.B."/>
        </authorList>
    </citation>
    <scope>NUCLEOTIDE SEQUENCE [LARGE SCALE GENOMIC DNA]</scope>
    <source>
        <strain evidence="1 2">M31</strain>
    </source>
</reference>
<sequence>MVAFIKPRDLKVINTEDLIILRRGIINISEVEINKGRSTRNFLDKFQEFIANRRLELSESSEIMEDFDKLARMGLINREYDKSQKVLFLVNSSDFDYYKEYLSPKYEVENIDNLLSIKEAELIVQDKNVLEINSLLEKFSRIFKPYSWIYFIDSTYHLSKIKAFNYLICKLNKLSTFAIVDNENLYLFGVEYRKTGCFECLEKHILTKFDIAEQELNVADNIDRDFDLVSSSIILGLLLRDLKNINLFGQSQLIGNYLHFYLPTFDYEFNINRIATSCKVCSTITNTNFKEQNMNSINILKGLRNGDFDIK</sequence>
<gene>
    <name evidence="1" type="ORF">DTK66_03760</name>
</gene>
<name>A0ABR8P685_9LACO</name>
<accession>A0ABR8P685</accession>
<comment type="caution">
    <text evidence="1">The sequence shown here is derived from an EMBL/GenBank/DDBJ whole genome shotgun (WGS) entry which is preliminary data.</text>
</comment>
<evidence type="ECO:0000313" key="2">
    <source>
        <dbReference type="Proteomes" id="UP000704341"/>
    </source>
</evidence>
<keyword evidence="2" id="KW-1185">Reference proteome</keyword>
<dbReference type="EMBL" id="QORN01000012">
    <property type="protein sequence ID" value="MBD5806237.1"/>
    <property type="molecule type" value="Genomic_DNA"/>
</dbReference>